<dbReference type="NCBIfam" id="TIGR01003">
    <property type="entry name" value="PTS_HPr_family"/>
    <property type="match status" value="1"/>
</dbReference>
<proteinExistence type="predicted"/>
<dbReference type="InterPro" id="IPR035895">
    <property type="entry name" value="HPr-like_sf"/>
</dbReference>
<dbReference type="RefSeq" id="WP_109710323.1">
    <property type="nucleotide sequence ID" value="NZ_QGDS01000004.1"/>
</dbReference>
<dbReference type="EMBL" id="UHJJ01000004">
    <property type="protein sequence ID" value="SUQ13937.1"/>
    <property type="molecule type" value="Genomic_DNA"/>
</dbReference>
<dbReference type="SUPFAM" id="SSF55594">
    <property type="entry name" value="HPr-like"/>
    <property type="match status" value="1"/>
</dbReference>
<evidence type="ECO:0000256" key="1">
    <source>
        <dbReference type="ARBA" id="ARBA00003681"/>
    </source>
</evidence>
<organism evidence="7 8">
    <name type="scientific">Faecalicatena contorta</name>
    <dbReference type="NCBI Taxonomy" id="39482"/>
    <lineage>
        <taxon>Bacteria</taxon>
        <taxon>Bacillati</taxon>
        <taxon>Bacillota</taxon>
        <taxon>Clostridia</taxon>
        <taxon>Lachnospirales</taxon>
        <taxon>Lachnospiraceae</taxon>
        <taxon>Faecalicatena</taxon>
    </lineage>
</organism>
<evidence type="ECO:0000313" key="8">
    <source>
        <dbReference type="Proteomes" id="UP000254051"/>
    </source>
</evidence>
<dbReference type="GO" id="GO:0009401">
    <property type="term" value="P:phosphoenolpyruvate-dependent sugar phosphotransferase system"/>
    <property type="evidence" value="ECO:0007669"/>
    <property type="project" value="UniProtKB-KW"/>
</dbReference>
<dbReference type="PANTHER" id="PTHR33705">
    <property type="entry name" value="PHOSPHOCARRIER PROTEIN HPR"/>
    <property type="match status" value="1"/>
</dbReference>
<dbReference type="InterPro" id="IPR001020">
    <property type="entry name" value="PTS_HPr_His_P_site"/>
</dbReference>
<dbReference type="Gene3D" id="3.30.1340.10">
    <property type="entry name" value="HPr-like"/>
    <property type="match status" value="1"/>
</dbReference>
<keyword evidence="8" id="KW-1185">Reference proteome</keyword>
<dbReference type="PRINTS" id="PR00107">
    <property type="entry name" value="PHOSPHOCPHPR"/>
</dbReference>
<dbReference type="Proteomes" id="UP000254051">
    <property type="component" value="Unassembled WGS sequence"/>
</dbReference>
<dbReference type="InterPro" id="IPR000032">
    <property type="entry name" value="HPr-like"/>
</dbReference>
<dbReference type="PROSITE" id="PS00369">
    <property type="entry name" value="PTS_HPR_HIS"/>
    <property type="match status" value="1"/>
</dbReference>
<dbReference type="OrthoDB" id="9809047at2"/>
<protein>
    <recommendedName>
        <fullName evidence="3">Phosphocarrier protein HPr</fullName>
    </recommendedName>
</protein>
<gene>
    <name evidence="7" type="ORF">SAMN05216529_104249</name>
</gene>
<dbReference type="AlphaFoldDB" id="A0A315ZZ36"/>
<keyword evidence="4" id="KW-0963">Cytoplasm</keyword>
<dbReference type="CDD" id="cd00367">
    <property type="entry name" value="PTS-HPr_like"/>
    <property type="match status" value="1"/>
</dbReference>
<dbReference type="PROSITE" id="PS51350">
    <property type="entry name" value="PTS_HPR_DOM"/>
    <property type="match status" value="1"/>
</dbReference>
<feature type="domain" description="HPr" evidence="6">
    <location>
        <begin position="1"/>
        <end position="87"/>
    </location>
</feature>
<comment type="subcellular location">
    <subcellularLocation>
        <location evidence="2">Cytoplasm</location>
    </subcellularLocation>
</comment>
<dbReference type="PANTHER" id="PTHR33705:SF2">
    <property type="entry name" value="PHOSPHOCARRIER PROTEIN NPR"/>
    <property type="match status" value="1"/>
</dbReference>
<evidence type="ECO:0000256" key="3">
    <source>
        <dbReference type="ARBA" id="ARBA00020422"/>
    </source>
</evidence>
<evidence type="ECO:0000259" key="6">
    <source>
        <dbReference type="PROSITE" id="PS51350"/>
    </source>
</evidence>
<reference evidence="8" key="1">
    <citation type="submission" date="2017-07" db="EMBL/GenBank/DDBJ databases">
        <authorList>
            <person name="Varghese N."/>
            <person name="Submissions S."/>
        </authorList>
    </citation>
    <scope>NUCLEOTIDE SEQUENCE [LARGE SCALE GENOMIC DNA]</scope>
    <source>
        <strain evidence="8">NLAE-zl-C134</strain>
    </source>
</reference>
<accession>A0A315ZZ36</accession>
<evidence type="ECO:0000256" key="2">
    <source>
        <dbReference type="ARBA" id="ARBA00004496"/>
    </source>
</evidence>
<dbReference type="GO" id="GO:0005737">
    <property type="term" value="C:cytoplasm"/>
    <property type="evidence" value="ECO:0007669"/>
    <property type="project" value="UniProtKB-SubCell"/>
</dbReference>
<comment type="function">
    <text evidence="1">General (non sugar-specific) component of the phosphoenolpyruvate-dependent sugar phosphotransferase system (sugar PTS). This major carbohydrate active-transport system catalyzes the phosphorylation of incoming sugar substrates concomitantly with their translocation across the cell membrane. The phosphoryl group from phosphoenolpyruvate (PEP) is transferred to the phosphoryl carrier protein HPr by enzyme I. Phospho-HPr then transfers it to the PTS EIIA domain.</text>
</comment>
<dbReference type="InterPro" id="IPR050399">
    <property type="entry name" value="HPr"/>
</dbReference>
<sequence length="87" mass="9371">MVSQTIIVKNKSGLHARPAVEFSKLAAKCKSDITVFFKEKKINPKSVLMIMAAAITCGSEITIECSGETEEEDLKVLVNAIESGLGE</sequence>
<keyword evidence="5" id="KW-0598">Phosphotransferase system</keyword>
<name>A0A315ZZ36_9FIRM</name>
<evidence type="ECO:0000256" key="4">
    <source>
        <dbReference type="ARBA" id="ARBA00022490"/>
    </source>
</evidence>
<evidence type="ECO:0000313" key="7">
    <source>
        <dbReference type="EMBL" id="SUQ13937.1"/>
    </source>
</evidence>
<evidence type="ECO:0000256" key="5">
    <source>
        <dbReference type="ARBA" id="ARBA00022683"/>
    </source>
</evidence>
<dbReference type="Pfam" id="PF00381">
    <property type="entry name" value="PTS-HPr"/>
    <property type="match status" value="1"/>
</dbReference>